<feature type="transmembrane region" description="Helical" evidence="1">
    <location>
        <begin position="123"/>
        <end position="142"/>
    </location>
</feature>
<name>A0AAW7ZA32_9FIRM</name>
<dbReference type="InterPro" id="IPR011642">
    <property type="entry name" value="Gate_dom"/>
</dbReference>
<organism evidence="3 4">
    <name type="scientific">Desulforamulus aquiferis</name>
    <dbReference type="NCBI Taxonomy" id="1397668"/>
    <lineage>
        <taxon>Bacteria</taxon>
        <taxon>Bacillati</taxon>
        <taxon>Bacillota</taxon>
        <taxon>Clostridia</taxon>
        <taxon>Eubacteriales</taxon>
        <taxon>Peptococcaceae</taxon>
        <taxon>Desulforamulus</taxon>
    </lineage>
</organism>
<gene>
    <name evidence="3" type="ORF">P6N53_01765</name>
</gene>
<dbReference type="Proteomes" id="UP001172911">
    <property type="component" value="Unassembled WGS sequence"/>
</dbReference>
<reference evidence="3" key="1">
    <citation type="journal article" date="2023" name="J. Hazard. Mater.">
        <title>Anaerobic biodegradation of pyrene and benzo[a]pyrene by a new sulfate-reducing Desulforamulus aquiferis strain DSA.</title>
        <authorList>
            <person name="Zhang Z."/>
            <person name="Sun J."/>
            <person name="Gong X."/>
            <person name="Wang C."/>
            <person name="Wang H."/>
        </authorList>
    </citation>
    <scope>NUCLEOTIDE SEQUENCE</scope>
    <source>
        <strain evidence="3">DSA</strain>
    </source>
</reference>
<keyword evidence="1" id="KW-0812">Transmembrane</keyword>
<feature type="transmembrane region" description="Helical" evidence="1">
    <location>
        <begin position="94"/>
        <end position="117"/>
    </location>
</feature>
<dbReference type="RefSeq" id="WP_304540668.1">
    <property type="nucleotide sequence ID" value="NZ_JARPTC010000002.1"/>
</dbReference>
<protein>
    <submittedName>
        <fullName evidence="3">Nucleoside recognition domain-containing protein</fullName>
    </submittedName>
</protein>
<keyword evidence="4" id="KW-1185">Reference proteome</keyword>
<feature type="transmembrane region" description="Helical" evidence="1">
    <location>
        <begin position="21"/>
        <end position="41"/>
    </location>
</feature>
<evidence type="ECO:0000313" key="3">
    <source>
        <dbReference type="EMBL" id="MDO7785954.1"/>
    </source>
</evidence>
<proteinExistence type="predicted"/>
<evidence type="ECO:0000256" key="1">
    <source>
        <dbReference type="SAM" id="Phobius"/>
    </source>
</evidence>
<keyword evidence="1" id="KW-1133">Transmembrane helix</keyword>
<evidence type="ECO:0000313" key="4">
    <source>
        <dbReference type="Proteomes" id="UP001172911"/>
    </source>
</evidence>
<comment type="caution">
    <text evidence="3">The sequence shown here is derived from an EMBL/GenBank/DDBJ whole genome shotgun (WGS) entry which is preliminary data.</text>
</comment>
<dbReference type="Pfam" id="PF07670">
    <property type="entry name" value="Gate"/>
    <property type="match status" value="1"/>
</dbReference>
<evidence type="ECO:0000259" key="2">
    <source>
        <dbReference type="Pfam" id="PF07670"/>
    </source>
</evidence>
<reference evidence="3" key="2">
    <citation type="submission" date="2023-03" db="EMBL/GenBank/DDBJ databases">
        <authorList>
            <person name="Zhang Z."/>
        </authorList>
    </citation>
    <scope>NUCLEOTIDE SEQUENCE</scope>
    <source>
        <strain evidence="3">DSA</strain>
    </source>
</reference>
<keyword evidence="1" id="KW-0472">Membrane</keyword>
<dbReference type="EMBL" id="JARPTC010000002">
    <property type="protein sequence ID" value="MDO7785954.1"/>
    <property type="molecule type" value="Genomic_DNA"/>
</dbReference>
<dbReference type="AlphaFoldDB" id="A0AAW7ZA32"/>
<sequence length="167" mass="18641">MDWLEFLQVALTGSLKSVFKMALIIIPLMLLMEIAKDMNLLERAAKGLEPVMRIYRLPKEGAFPILVGLTFGLSYGAGFIIDSAKNGYLNWRDLFLINIFLVLFHSVFEDTGLFIAIGADGTVIILGRLILALIVTFALSRWTGIDRLEKQMGGKIAVPHCSHCRKE</sequence>
<feature type="transmembrane region" description="Helical" evidence="1">
    <location>
        <begin position="61"/>
        <end position="82"/>
    </location>
</feature>
<feature type="domain" description="Nucleoside transporter/FeoB GTPase Gate" evidence="2">
    <location>
        <begin position="18"/>
        <end position="112"/>
    </location>
</feature>
<accession>A0AAW7ZA32</accession>